<protein>
    <submittedName>
        <fullName evidence="1">Uncharacterized protein</fullName>
    </submittedName>
</protein>
<dbReference type="EMBL" id="ML120548">
    <property type="protein sequence ID" value="RPA89961.1"/>
    <property type="molecule type" value="Genomic_DNA"/>
</dbReference>
<evidence type="ECO:0000313" key="2">
    <source>
        <dbReference type="Proteomes" id="UP000276215"/>
    </source>
</evidence>
<evidence type="ECO:0000313" key="1">
    <source>
        <dbReference type="EMBL" id="RPA89961.1"/>
    </source>
</evidence>
<sequence length="108" mass="12730">MDIICSHIHQFVAIHNSYSIRKQHLRSHYLPTGQPFLLYHYPEGVQDYKQPVNINVLAALEAEVKDFNLNQYLLEDTLKLYAHLLSTSRYPSDFIYSNMQHKSAYIFL</sequence>
<name>A0A3N4J094_9PEZI</name>
<accession>A0A3N4J094</accession>
<organism evidence="1 2">
    <name type="scientific">Choiromyces venosus 120613-1</name>
    <dbReference type="NCBI Taxonomy" id="1336337"/>
    <lineage>
        <taxon>Eukaryota</taxon>
        <taxon>Fungi</taxon>
        <taxon>Dikarya</taxon>
        <taxon>Ascomycota</taxon>
        <taxon>Pezizomycotina</taxon>
        <taxon>Pezizomycetes</taxon>
        <taxon>Pezizales</taxon>
        <taxon>Tuberaceae</taxon>
        <taxon>Choiromyces</taxon>
    </lineage>
</organism>
<proteinExistence type="predicted"/>
<gene>
    <name evidence="1" type="ORF">L873DRAFT_514072</name>
</gene>
<keyword evidence="2" id="KW-1185">Reference proteome</keyword>
<dbReference type="AlphaFoldDB" id="A0A3N4J094"/>
<dbReference type="Proteomes" id="UP000276215">
    <property type="component" value="Unassembled WGS sequence"/>
</dbReference>
<reference evidence="1 2" key="1">
    <citation type="journal article" date="2018" name="Nat. Ecol. Evol.">
        <title>Pezizomycetes genomes reveal the molecular basis of ectomycorrhizal truffle lifestyle.</title>
        <authorList>
            <person name="Murat C."/>
            <person name="Payen T."/>
            <person name="Noel B."/>
            <person name="Kuo A."/>
            <person name="Morin E."/>
            <person name="Chen J."/>
            <person name="Kohler A."/>
            <person name="Krizsan K."/>
            <person name="Balestrini R."/>
            <person name="Da Silva C."/>
            <person name="Montanini B."/>
            <person name="Hainaut M."/>
            <person name="Levati E."/>
            <person name="Barry K.W."/>
            <person name="Belfiori B."/>
            <person name="Cichocki N."/>
            <person name="Clum A."/>
            <person name="Dockter R.B."/>
            <person name="Fauchery L."/>
            <person name="Guy J."/>
            <person name="Iotti M."/>
            <person name="Le Tacon F."/>
            <person name="Lindquist E.A."/>
            <person name="Lipzen A."/>
            <person name="Malagnac F."/>
            <person name="Mello A."/>
            <person name="Molinier V."/>
            <person name="Miyauchi S."/>
            <person name="Poulain J."/>
            <person name="Riccioni C."/>
            <person name="Rubini A."/>
            <person name="Sitrit Y."/>
            <person name="Splivallo R."/>
            <person name="Traeger S."/>
            <person name="Wang M."/>
            <person name="Zifcakova L."/>
            <person name="Wipf D."/>
            <person name="Zambonelli A."/>
            <person name="Paolocci F."/>
            <person name="Nowrousian M."/>
            <person name="Ottonello S."/>
            <person name="Baldrian P."/>
            <person name="Spatafora J.W."/>
            <person name="Henrissat B."/>
            <person name="Nagy L.G."/>
            <person name="Aury J.M."/>
            <person name="Wincker P."/>
            <person name="Grigoriev I.V."/>
            <person name="Bonfante P."/>
            <person name="Martin F.M."/>
        </authorList>
    </citation>
    <scope>NUCLEOTIDE SEQUENCE [LARGE SCALE GENOMIC DNA]</scope>
    <source>
        <strain evidence="1 2">120613-1</strain>
    </source>
</reference>
<dbReference type="STRING" id="1336337.A0A3N4J094"/>
<dbReference type="OrthoDB" id="5392716at2759"/>